<keyword evidence="3" id="KW-1185">Reference proteome</keyword>
<dbReference type="PANTHER" id="PTHR45632:SF30">
    <property type="entry name" value="BTB DOMAIN-CONTAINING PROTEIN"/>
    <property type="match status" value="1"/>
</dbReference>
<dbReference type="Proteomes" id="UP000828390">
    <property type="component" value="Unassembled WGS sequence"/>
</dbReference>
<dbReference type="AlphaFoldDB" id="A0A9D4I5W8"/>
<sequence>MDILPWNGFSFSFKTWKITQVTNTSLRERTAVTMDEQRKMSNGSTLLEALYDQAIHREEFCDVTLKFGDKIMGAHWYVLVINSGYFQDMYASRLKEKKEGSIQITEGTREAIQAAIKYLYTGKVIIDDTHIDEILHIADYLQIRSLTDECNSYLVNKVRSPSTCLKVYKLAKCYKLNLLEDLLGYIAANLKETVDNSSDIQHMTNKDVDEFSIELQRHGASLEGRLVFYHKWLRYDVENRKEVFKQWFCKLNLQESTHEDFESLSKYHGLFQTIFKNCWEYYMETKILVFNCHLKMSLKTKVILALTIKDVNQLCVHAYIIDQNYWLFIDTLPVEFHPETLNDICMTVNETDNCIYVVDDSTYQRLGEEGTDSNNTCYVLLHKYDFMRKVWNKFEVNLNIKKQNLNEIKGIEWLNKKLCIVVKSWSPSGNYVILCQLENNKCCCNVSPLIELAANLDIETVDSCVVDDMYIVVNCCYFNKEGTLSESVAVEHICAGPTEPALYTFPREKIFHEQRFMFPTCRGVIRSGISSSRYMYLNVFLGLSSEIKEGLLPGFVLSPTGDVGEKNSAQDCIVHGASLNTVFIQNPIANKIYMFDFCSQSLPEIPSPPGKLHRSKFVSGFLCSSALLSPCPFCAFEQKVI</sequence>
<gene>
    <name evidence="2" type="ORF">DPMN_185778</name>
</gene>
<protein>
    <recommendedName>
        <fullName evidence="1">BTB domain-containing protein</fullName>
    </recommendedName>
</protein>
<dbReference type="InterPro" id="IPR000210">
    <property type="entry name" value="BTB/POZ_dom"/>
</dbReference>
<reference evidence="2" key="2">
    <citation type="submission" date="2020-11" db="EMBL/GenBank/DDBJ databases">
        <authorList>
            <person name="McCartney M.A."/>
            <person name="Auch B."/>
            <person name="Kono T."/>
            <person name="Mallez S."/>
            <person name="Becker A."/>
            <person name="Gohl D.M."/>
            <person name="Silverstein K.A.T."/>
            <person name="Koren S."/>
            <person name="Bechman K.B."/>
            <person name="Herman A."/>
            <person name="Abrahante J.E."/>
            <person name="Garbe J."/>
        </authorList>
    </citation>
    <scope>NUCLEOTIDE SEQUENCE</scope>
    <source>
        <strain evidence="2">Duluth1</strain>
        <tissue evidence="2">Whole animal</tissue>
    </source>
</reference>
<proteinExistence type="predicted"/>
<organism evidence="2 3">
    <name type="scientific">Dreissena polymorpha</name>
    <name type="common">Zebra mussel</name>
    <name type="synonym">Mytilus polymorpha</name>
    <dbReference type="NCBI Taxonomy" id="45954"/>
    <lineage>
        <taxon>Eukaryota</taxon>
        <taxon>Metazoa</taxon>
        <taxon>Spiralia</taxon>
        <taxon>Lophotrochozoa</taxon>
        <taxon>Mollusca</taxon>
        <taxon>Bivalvia</taxon>
        <taxon>Autobranchia</taxon>
        <taxon>Heteroconchia</taxon>
        <taxon>Euheterodonta</taxon>
        <taxon>Imparidentia</taxon>
        <taxon>Neoheterodontei</taxon>
        <taxon>Myida</taxon>
        <taxon>Dreissenoidea</taxon>
        <taxon>Dreissenidae</taxon>
        <taxon>Dreissena</taxon>
    </lineage>
</organism>
<dbReference type="SUPFAM" id="SSF54695">
    <property type="entry name" value="POZ domain"/>
    <property type="match status" value="1"/>
</dbReference>
<reference evidence="2" key="1">
    <citation type="journal article" date="2019" name="bioRxiv">
        <title>The Genome of the Zebra Mussel, Dreissena polymorpha: A Resource for Invasive Species Research.</title>
        <authorList>
            <person name="McCartney M.A."/>
            <person name="Auch B."/>
            <person name="Kono T."/>
            <person name="Mallez S."/>
            <person name="Zhang Y."/>
            <person name="Obille A."/>
            <person name="Becker A."/>
            <person name="Abrahante J.E."/>
            <person name="Garbe J."/>
            <person name="Badalamenti J.P."/>
            <person name="Herman A."/>
            <person name="Mangelson H."/>
            <person name="Liachko I."/>
            <person name="Sullivan S."/>
            <person name="Sone E.D."/>
            <person name="Koren S."/>
            <person name="Silverstein K.A.T."/>
            <person name="Beckman K.B."/>
            <person name="Gohl D.M."/>
        </authorList>
    </citation>
    <scope>NUCLEOTIDE SEQUENCE</scope>
    <source>
        <strain evidence="2">Duluth1</strain>
        <tissue evidence="2">Whole animal</tissue>
    </source>
</reference>
<dbReference type="InterPro" id="IPR011333">
    <property type="entry name" value="SKP1/BTB/POZ_sf"/>
</dbReference>
<dbReference type="PANTHER" id="PTHR45632">
    <property type="entry name" value="LD33804P"/>
    <property type="match status" value="1"/>
</dbReference>
<evidence type="ECO:0000313" key="2">
    <source>
        <dbReference type="EMBL" id="KAH3751226.1"/>
    </source>
</evidence>
<evidence type="ECO:0000313" key="3">
    <source>
        <dbReference type="Proteomes" id="UP000828390"/>
    </source>
</evidence>
<dbReference type="CDD" id="cd18186">
    <property type="entry name" value="BTB_POZ_ZBTB_KLHL-like"/>
    <property type="match status" value="1"/>
</dbReference>
<dbReference type="Pfam" id="PF00651">
    <property type="entry name" value="BTB"/>
    <property type="match status" value="1"/>
</dbReference>
<dbReference type="EMBL" id="JAIWYP010000010">
    <property type="protein sequence ID" value="KAH3751226.1"/>
    <property type="molecule type" value="Genomic_DNA"/>
</dbReference>
<accession>A0A9D4I5W8</accession>
<evidence type="ECO:0000259" key="1">
    <source>
        <dbReference type="PROSITE" id="PS50097"/>
    </source>
</evidence>
<dbReference type="PROSITE" id="PS50097">
    <property type="entry name" value="BTB"/>
    <property type="match status" value="1"/>
</dbReference>
<comment type="caution">
    <text evidence="2">The sequence shown here is derived from an EMBL/GenBank/DDBJ whole genome shotgun (WGS) entry which is preliminary data.</text>
</comment>
<dbReference type="Gene3D" id="3.30.710.10">
    <property type="entry name" value="Potassium Channel Kv1.1, Chain A"/>
    <property type="match status" value="1"/>
</dbReference>
<feature type="domain" description="BTB" evidence="1">
    <location>
        <begin position="61"/>
        <end position="128"/>
    </location>
</feature>
<name>A0A9D4I5W8_DREPO</name>
<dbReference type="SMART" id="SM00225">
    <property type="entry name" value="BTB"/>
    <property type="match status" value="1"/>
</dbReference>